<keyword evidence="2 3" id="KW-0238">DNA-binding</keyword>
<dbReference type="InterPro" id="IPR001867">
    <property type="entry name" value="OmpR/PhoB-type_DNA-bd"/>
</dbReference>
<dbReference type="Pfam" id="PF00486">
    <property type="entry name" value="Trans_reg_C"/>
    <property type="match status" value="1"/>
</dbReference>
<dbReference type="PANTHER" id="PTHR47691">
    <property type="entry name" value="REGULATOR-RELATED"/>
    <property type="match status" value="1"/>
</dbReference>
<dbReference type="Gene3D" id="1.10.10.10">
    <property type="entry name" value="Winged helix-like DNA-binding domain superfamily/Winged helix DNA-binding domain"/>
    <property type="match status" value="1"/>
</dbReference>
<dbReference type="PANTHER" id="PTHR47691:SF3">
    <property type="entry name" value="HTH-TYPE TRANSCRIPTIONAL REGULATOR RV0890C-RELATED"/>
    <property type="match status" value="1"/>
</dbReference>
<feature type="domain" description="OmpR/PhoB-type" evidence="4">
    <location>
        <begin position="1"/>
        <end position="104"/>
    </location>
</feature>
<dbReference type="Proteomes" id="UP000677457">
    <property type="component" value="Unassembled WGS sequence"/>
</dbReference>
<evidence type="ECO:0000256" key="3">
    <source>
        <dbReference type="PROSITE-ProRule" id="PRU01091"/>
    </source>
</evidence>
<evidence type="ECO:0000256" key="1">
    <source>
        <dbReference type="ARBA" id="ARBA00005820"/>
    </source>
</evidence>
<gene>
    <name evidence="6" type="ORF">FB564_4145</name>
    <name evidence="5" type="ORF">Sar04_48550</name>
</gene>
<proteinExistence type="inferred from homology"/>
<dbReference type="Pfam" id="PF03704">
    <property type="entry name" value="BTAD"/>
    <property type="match status" value="1"/>
</dbReference>
<dbReference type="InterPro" id="IPR005158">
    <property type="entry name" value="BTAD"/>
</dbReference>
<evidence type="ECO:0000313" key="8">
    <source>
        <dbReference type="Proteomes" id="UP000677457"/>
    </source>
</evidence>
<comment type="similarity">
    <text evidence="1">Belongs to the AfsR/DnrI/RedD regulatory family.</text>
</comment>
<dbReference type="RefSeq" id="WP_142116599.1">
    <property type="nucleotide sequence ID" value="NZ_BOQM01000063.1"/>
</dbReference>
<name>A0A542XSU9_SALAC</name>
<dbReference type="Pfam" id="PF25872">
    <property type="entry name" value="HTH_77"/>
    <property type="match status" value="1"/>
</dbReference>
<dbReference type="EMBL" id="BOQM01000063">
    <property type="protein sequence ID" value="GIM88119.1"/>
    <property type="molecule type" value="Genomic_DNA"/>
</dbReference>
<dbReference type="PRINTS" id="PR00364">
    <property type="entry name" value="DISEASERSIST"/>
</dbReference>
<dbReference type="PROSITE" id="PS51755">
    <property type="entry name" value="OMPR_PHOB"/>
    <property type="match status" value="1"/>
</dbReference>
<dbReference type="Gene3D" id="3.40.50.300">
    <property type="entry name" value="P-loop containing nucleotide triphosphate hydrolases"/>
    <property type="match status" value="1"/>
</dbReference>
<comment type="caution">
    <text evidence="6">The sequence shown here is derived from an EMBL/GenBank/DDBJ whole genome shotgun (WGS) entry which is preliminary data.</text>
</comment>
<evidence type="ECO:0000313" key="5">
    <source>
        <dbReference type="EMBL" id="GIM88119.1"/>
    </source>
</evidence>
<protein>
    <submittedName>
        <fullName evidence="6">Putative ATPase</fullName>
    </submittedName>
</protein>
<evidence type="ECO:0000313" key="7">
    <source>
        <dbReference type="Proteomes" id="UP000315983"/>
    </source>
</evidence>
<dbReference type="SUPFAM" id="SSF48452">
    <property type="entry name" value="TPR-like"/>
    <property type="match status" value="1"/>
</dbReference>
<reference evidence="5 8" key="2">
    <citation type="submission" date="2021-03" db="EMBL/GenBank/DDBJ databases">
        <title>Whole genome shotgun sequence of Salinispora arenicola NBRC 105043.</title>
        <authorList>
            <person name="Komaki H."/>
            <person name="Tamura T."/>
        </authorList>
    </citation>
    <scope>NUCLEOTIDE SEQUENCE [LARGE SCALE GENOMIC DNA]</scope>
    <source>
        <strain evidence="5 8">NBRC 105043</strain>
    </source>
</reference>
<sequence>MSRTEDELRIQILGPVQATIRGDAVDLGPPKQRAVLALLALRAGGHVPLDDLIAALWAGKPPARAANLVHTYVARLRQTLEPDTPRRRRTNVIASVPGGYRLAVGAEQLDLHAFRAGVREAAALRERGEPTRAFARFGESVGRWRDPQVGDLAALLVEQDDLGPLRQEFLAAALTYVGLGLDLGRPEAILHLAERLALTEPLNERVQARLLQTLARIGQRAWAIERYAEVRERLRLDLGVDPGPELSAAYREVLDAELMSSDTAHRTSPQVPPWRGTVPLIDELTGRSADLTAINDLLDGYRLVSLTGPAGVGKSALGLAAAERQRKRHADGVAVVDVTNVRTGHALTQAVTAVVVNGPLQATGTPVSLVRQLHDRSLLLVIDNAELVTDEAAELTDELLRECPGLTVLLTSRELLGMRYEAVYPVRPLRTDPAPGTSAPPPAQQLFARRATQVQPSFRLDESTLPGVTAVCRALDGLPLAIELAATCLRTQRLDTLVDVVADSLRWLQPPRRGVPRHHRSLRAAVHRSIELLDAAEQRCFAALGAMPAEFDLAAAASASGALVGERAAVQVLLDRLVDKSVLEVRHGPAGRQYRMLGTVRAMARQLLQEQGSIGASPSTRCACACHLDP</sequence>
<evidence type="ECO:0000256" key="2">
    <source>
        <dbReference type="ARBA" id="ARBA00023125"/>
    </source>
</evidence>
<dbReference type="GeneID" id="93773303"/>
<keyword evidence="8" id="KW-1185">Reference proteome</keyword>
<feature type="DNA-binding region" description="OmpR/PhoB-type" evidence="3">
    <location>
        <begin position="1"/>
        <end position="104"/>
    </location>
</feature>
<dbReference type="InterPro" id="IPR011990">
    <property type="entry name" value="TPR-like_helical_dom_sf"/>
</dbReference>
<evidence type="ECO:0000259" key="4">
    <source>
        <dbReference type="PROSITE" id="PS51755"/>
    </source>
</evidence>
<dbReference type="CDD" id="cd15831">
    <property type="entry name" value="BTAD"/>
    <property type="match status" value="1"/>
</dbReference>
<dbReference type="Gene3D" id="1.25.40.10">
    <property type="entry name" value="Tetratricopeptide repeat domain"/>
    <property type="match status" value="1"/>
</dbReference>
<dbReference type="InterPro" id="IPR027417">
    <property type="entry name" value="P-loop_NTPase"/>
</dbReference>
<dbReference type="GO" id="GO:0000160">
    <property type="term" value="P:phosphorelay signal transduction system"/>
    <property type="evidence" value="ECO:0007669"/>
    <property type="project" value="InterPro"/>
</dbReference>
<dbReference type="InterPro" id="IPR036388">
    <property type="entry name" value="WH-like_DNA-bd_sf"/>
</dbReference>
<dbReference type="SUPFAM" id="SSF52540">
    <property type="entry name" value="P-loop containing nucleoside triphosphate hydrolases"/>
    <property type="match status" value="1"/>
</dbReference>
<organism evidence="6 7">
    <name type="scientific">Salinispora arenicola</name>
    <dbReference type="NCBI Taxonomy" id="168697"/>
    <lineage>
        <taxon>Bacteria</taxon>
        <taxon>Bacillati</taxon>
        <taxon>Actinomycetota</taxon>
        <taxon>Actinomycetes</taxon>
        <taxon>Micromonosporales</taxon>
        <taxon>Micromonosporaceae</taxon>
        <taxon>Salinispora</taxon>
    </lineage>
</organism>
<dbReference type="EMBL" id="VFOL01000001">
    <property type="protein sequence ID" value="TQL38927.1"/>
    <property type="molecule type" value="Genomic_DNA"/>
</dbReference>
<evidence type="ECO:0000313" key="6">
    <source>
        <dbReference type="EMBL" id="TQL38927.1"/>
    </source>
</evidence>
<dbReference type="SMART" id="SM01043">
    <property type="entry name" value="BTAD"/>
    <property type="match status" value="1"/>
</dbReference>
<dbReference type="GO" id="GO:0003677">
    <property type="term" value="F:DNA binding"/>
    <property type="evidence" value="ECO:0007669"/>
    <property type="project" value="UniProtKB-UniRule"/>
</dbReference>
<dbReference type="Proteomes" id="UP000315983">
    <property type="component" value="Unassembled WGS sequence"/>
</dbReference>
<reference evidence="6 7" key="1">
    <citation type="submission" date="2019-06" db="EMBL/GenBank/DDBJ databases">
        <title>Sequencing the genomes of 1000 actinobacteria strains.</title>
        <authorList>
            <person name="Klenk H.-P."/>
        </authorList>
    </citation>
    <scope>NUCLEOTIDE SEQUENCE [LARGE SCALE GENOMIC DNA]</scope>
    <source>
        <strain evidence="6 7">DSM 44819</strain>
    </source>
</reference>
<dbReference type="InterPro" id="IPR058852">
    <property type="entry name" value="HTH_77"/>
</dbReference>
<dbReference type="SMART" id="SM00862">
    <property type="entry name" value="Trans_reg_C"/>
    <property type="match status" value="1"/>
</dbReference>
<dbReference type="SUPFAM" id="SSF46894">
    <property type="entry name" value="C-terminal effector domain of the bipartite response regulators"/>
    <property type="match status" value="1"/>
</dbReference>
<dbReference type="AlphaFoldDB" id="A0A542XSU9"/>
<accession>A0A542XSU9</accession>
<dbReference type="InterPro" id="IPR016032">
    <property type="entry name" value="Sig_transdc_resp-reg_C-effctor"/>
</dbReference>
<dbReference type="GO" id="GO:0006355">
    <property type="term" value="P:regulation of DNA-templated transcription"/>
    <property type="evidence" value="ECO:0007669"/>
    <property type="project" value="InterPro"/>
</dbReference>